<dbReference type="InterPro" id="IPR027417">
    <property type="entry name" value="P-loop_NTPase"/>
</dbReference>
<dbReference type="PROSITE" id="PS50893">
    <property type="entry name" value="ABC_TRANSPORTER_2"/>
    <property type="match status" value="1"/>
</dbReference>
<organism evidence="5 6">
    <name type="scientific">Fumia xinanensis</name>
    <dbReference type="NCBI Taxonomy" id="2763659"/>
    <lineage>
        <taxon>Bacteria</taxon>
        <taxon>Bacillati</taxon>
        <taxon>Bacillota</taxon>
        <taxon>Clostridia</taxon>
        <taxon>Eubacteriales</taxon>
        <taxon>Oscillospiraceae</taxon>
        <taxon>Fumia</taxon>
    </lineage>
</organism>
<keyword evidence="2" id="KW-0547">Nucleotide-binding</keyword>
<dbReference type="PANTHER" id="PTHR42939">
    <property type="entry name" value="ABC TRANSPORTER ATP-BINDING PROTEIN ALBC-RELATED"/>
    <property type="match status" value="1"/>
</dbReference>
<dbReference type="EMBL" id="JACRSV010000003">
    <property type="protein sequence ID" value="MBC8560502.1"/>
    <property type="molecule type" value="Genomic_DNA"/>
</dbReference>
<evidence type="ECO:0000259" key="4">
    <source>
        <dbReference type="PROSITE" id="PS50893"/>
    </source>
</evidence>
<dbReference type="Proteomes" id="UP000610760">
    <property type="component" value="Unassembled WGS sequence"/>
</dbReference>
<evidence type="ECO:0000256" key="1">
    <source>
        <dbReference type="ARBA" id="ARBA00022448"/>
    </source>
</evidence>
<sequence length="300" mass="34012">MIQINQVEKRFGNVKALDRIDMEIQKGSIYGLVGSNGAGKSTLLRLIAGVYSPDSGSVSVESEKIFENPERKQRVFLVSDEPYFIGQYTLHNMADFYCRFYPKFNVALYKELCELFHLPADKKIATYSKGMKRQSAFLLGLSTMPDYLLLDECFDGLDPVKRQVVRKVLSDAMAERQMTAIISSHNLRELDEICDTVGILHKGDLLYSKQLDDLKGEVHKIQVVFSADISEEQLARTVSLMSYQATGRFLTLIAKGSLPEIEERLDLLEPLALEALPLTLEEVFLYEMEVKGYDANVIFR</sequence>
<evidence type="ECO:0000256" key="2">
    <source>
        <dbReference type="ARBA" id="ARBA00022741"/>
    </source>
</evidence>
<dbReference type="PANTHER" id="PTHR42939:SF1">
    <property type="entry name" value="ABC TRANSPORTER ATP-BINDING PROTEIN ALBC-RELATED"/>
    <property type="match status" value="1"/>
</dbReference>
<dbReference type="InterPro" id="IPR051782">
    <property type="entry name" value="ABC_Transporter_VariousFunc"/>
</dbReference>
<dbReference type="InterPro" id="IPR003593">
    <property type="entry name" value="AAA+_ATPase"/>
</dbReference>
<evidence type="ECO:0000313" key="5">
    <source>
        <dbReference type="EMBL" id="MBC8560502.1"/>
    </source>
</evidence>
<feature type="domain" description="ABC transporter" evidence="4">
    <location>
        <begin position="2"/>
        <end position="227"/>
    </location>
</feature>
<name>A0A926E3Q8_9FIRM</name>
<dbReference type="SMART" id="SM00382">
    <property type="entry name" value="AAA"/>
    <property type="match status" value="1"/>
</dbReference>
<comment type="caution">
    <text evidence="5">The sequence shown here is derived from an EMBL/GenBank/DDBJ whole genome shotgun (WGS) entry which is preliminary data.</text>
</comment>
<dbReference type="CDD" id="cd03230">
    <property type="entry name" value="ABC_DR_subfamily_A"/>
    <property type="match status" value="1"/>
</dbReference>
<dbReference type="Gene3D" id="3.40.50.300">
    <property type="entry name" value="P-loop containing nucleotide triphosphate hydrolases"/>
    <property type="match status" value="1"/>
</dbReference>
<dbReference type="Pfam" id="PF00005">
    <property type="entry name" value="ABC_tran"/>
    <property type="match status" value="1"/>
</dbReference>
<accession>A0A926E3Q8</accession>
<evidence type="ECO:0000313" key="6">
    <source>
        <dbReference type="Proteomes" id="UP000610760"/>
    </source>
</evidence>
<keyword evidence="6" id="KW-1185">Reference proteome</keyword>
<dbReference type="InterPro" id="IPR003439">
    <property type="entry name" value="ABC_transporter-like_ATP-bd"/>
</dbReference>
<proteinExistence type="predicted"/>
<protein>
    <submittedName>
        <fullName evidence="5">ABC transporter ATP-binding protein</fullName>
    </submittedName>
</protein>
<dbReference type="SUPFAM" id="SSF52540">
    <property type="entry name" value="P-loop containing nucleoside triphosphate hydrolases"/>
    <property type="match status" value="1"/>
</dbReference>
<keyword evidence="1" id="KW-0813">Transport</keyword>
<keyword evidence="3 5" id="KW-0067">ATP-binding</keyword>
<dbReference type="AlphaFoldDB" id="A0A926E3Q8"/>
<dbReference type="RefSeq" id="WP_249295489.1">
    <property type="nucleotide sequence ID" value="NZ_JACRSV010000003.1"/>
</dbReference>
<reference evidence="5" key="1">
    <citation type="submission" date="2020-08" db="EMBL/GenBank/DDBJ databases">
        <title>Genome public.</title>
        <authorList>
            <person name="Liu C."/>
            <person name="Sun Q."/>
        </authorList>
    </citation>
    <scope>NUCLEOTIDE SEQUENCE</scope>
    <source>
        <strain evidence="5">NSJ-33</strain>
    </source>
</reference>
<evidence type="ECO:0000256" key="3">
    <source>
        <dbReference type="ARBA" id="ARBA00022840"/>
    </source>
</evidence>
<gene>
    <name evidence="5" type="ORF">H8710_10550</name>
</gene>
<dbReference type="GO" id="GO:0005524">
    <property type="term" value="F:ATP binding"/>
    <property type="evidence" value="ECO:0007669"/>
    <property type="project" value="UniProtKB-KW"/>
</dbReference>
<dbReference type="GO" id="GO:0016887">
    <property type="term" value="F:ATP hydrolysis activity"/>
    <property type="evidence" value="ECO:0007669"/>
    <property type="project" value="InterPro"/>
</dbReference>